<accession>A0A0K2GAJ1</accession>
<dbReference type="PANTHER" id="PTHR33910">
    <property type="entry name" value="PROTEIN TRANSLOCASE SUBUNIT SECE"/>
    <property type="match status" value="1"/>
</dbReference>
<dbReference type="STRING" id="42253.NITMOv2_1194"/>
<dbReference type="KEGG" id="nmv:NITMOv2_1194"/>
<comment type="subunit">
    <text evidence="9">Component of the Sec protein translocase complex. Heterotrimer consisting of SecY, SecE and SecG subunits. The heterotrimers can form oligomers, although 1 heterotrimer is thought to be able to translocate proteins. Interacts with the ribosome. Interacts with SecDF, and other proteins may be involved. Interacts with SecA.</text>
</comment>
<dbReference type="OrthoDB" id="9800463at2"/>
<dbReference type="NCBIfam" id="TIGR00964">
    <property type="entry name" value="secE_bact"/>
    <property type="match status" value="1"/>
</dbReference>
<evidence type="ECO:0000256" key="6">
    <source>
        <dbReference type="ARBA" id="ARBA00022989"/>
    </source>
</evidence>
<evidence type="ECO:0000256" key="7">
    <source>
        <dbReference type="ARBA" id="ARBA00023010"/>
    </source>
</evidence>
<dbReference type="GO" id="GO:0043952">
    <property type="term" value="P:protein transport by the Sec complex"/>
    <property type="evidence" value="ECO:0007669"/>
    <property type="project" value="UniProtKB-UniRule"/>
</dbReference>
<dbReference type="PANTHER" id="PTHR33910:SF1">
    <property type="entry name" value="PROTEIN TRANSLOCASE SUBUNIT SECE"/>
    <property type="match status" value="1"/>
</dbReference>
<evidence type="ECO:0000256" key="5">
    <source>
        <dbReference type="ARBA" id="ARBA00022927"/>
    </source>
</evidence>
<keyword evidence="7 9" id="KW-0811">Translocation</keyword>
<dbReference type="Proteomes" id="UP000069205">
    <property type="component" value="Chromosome"/>
</dbReference>
<comment type="similarity">
    <text evidence="9">Belongs to the SecE/SEC61-gamma family.</text>
</comment>
<reference evidence="10 11" key="1">
    <citation type="journal article" date="2015" name="Proc. Natl. Acad. Sci. U.S.A.">
        <title>Expanded metabolic versatility of ubiquitous nitrite-oxidizing bacteria from the genus Nitrospira.</title>
        <authorList>
            <person name="Koch H."/>
            <person name="Lucker S."/>
            <person name="Albertsen M."/>
            <person name="Kitzinger K."/>
            <person name="Herbold C."/>
            <person name="Spieck E."/>
            <person name="Nielsen P.H."/>
            <person name="Wagner M."/>
            <person name="Daims H."/>
        </authorList>
    </citation>
    <scope>NUCLEOTIDE SEQUENCE [LARGE SCALE GENOMIC DNA]</scope>
    <source>
        <strain evidence="10 11">NSP M-1</strain>
    </source>
</reference>
<keyword evidence="4 9" id="KW-0812">Transmembrane</keyword>
<evidence type="ECO:0000256" key="1">
    <source>
        <dbReference type="ARBA" id="ARBA00004370"/>
    </source>
</evidence>
<dbReference type="GO" id="GO:0005886">
    <property type="term" value="C:plasma membrane"/>
    <property type="evidence" value="ECO:0007669"/>
    <property type="project" value="UniProtKB-SubCell"/>
</dbReference>
<keyword evidence="3 9" id="KW-1003">Cell membrane</keyword>
<proteinExistence type="inferred from homology"/>
<dbReference type="Gene3D" id="1.20.5.1030">
    <property type="entry name" value="Preprotein translocase secy subunit"/>
    <property type="match status" value="1"/>
</dbReference>
<dbReference type="GO" id="GO:0009306">
    <property type="term" value="P:protein secretion"/>
    <property type="evidence" value="ECO:0007669"/>
    <property type="project" value="UniProtKB-UniRule"/>
</dbReference>
<dbReference type="InterPro" id="IPR001901">
    <property type="entry name" value="Translocase_SecE/Sec61-g"/>
</dbReference>
<dbReference type="AlphaFoldDB" id="A0A0K2GAJ1"/>
<name>A0A0K2GAJ1_NITMO</name>
<evidence type="ECO:0000256" key="2">
    <source>
        <dbReference type="ARBA" id="ARBA00022448"/>
    </source>
</evidence>
<keyword evidence="8 9" id="KW-0472">Membrane</keyword>
<dbReference type="GO" id="GO:0006605">
    <property type="term" value="P:protein targeting"/>
    <property type="evidence" value="ECO:0007669"/>
    <property type="project" value="UniProtKB-UniRule"/>
</dbReference>
<comment type="subcellular location">
    <subcellularLocation>
        <location evidence="9">Cell membrane</location>
        <topology evidence="9">Single-pass membrane protein</topology>
    </subcellularLocation>
    <subcellularLocation>
        <location evidence="1">Membrane</location>
    </subcellularLocation>
</comment>
<sequence length="64" mass="7274">MFKRMTDSIRAFITDVRGELKKVSFPTRAETIGSTTVVIVFCIIMSLYLSVVDSFLVWLVSKII</sequence>
<keyword evidence="5 9" id="KW-0653">Protein transport</keyword>
<evidence type="ECO:0000256" key="8">
    <source>
        <dbReference type="ARBA" id="ARBA00023136"/>
    </source>
</evidence>
<evidence type="ECO:0000256" key="3">
    <source>
        <dbReference type="ARBA" id="ARBA00022475"/>
    </source>
</evidence>
<dbReference type="RefSeq" id="WP_053378934.1">
    <property type="nucleotide sequence ID" value="NZ_CP011801.1"/>
</dbReference>
<keyword evidence="6 9" id="KW-1133">Transmembrane helix</keyword>
<evidence type="ECO:0000256" key="9">
    <source>
        <dbReference type="HAMAP-Rule" id="MF_00422"/>
    </source>
</evidence>
<evidence type="ECO:0000313" key="10">
    <source>
        <dbReference type="EMBL" id="ALA57622.1"/>
    </source>
</evidence>
<dbReference type="GO" id="GO:0065002">
    <property type="term" value="P:intracellular protein transmembrane transport"/>
    <property type="evidence" value="ECO:0007669"/>
    <property type="project" value="UniProtKB-UniRule"/>
</dbReference>
<dbReference type="InterPro" id="IPR038379">
    <property type="entry name" value="SecE_sf"/>
</dbReference>
<protein>
    <recommendedName>
        <fullName evidence="9">Protein translocase subunit SecE</fullName>
    </recommendedName>
</protein>
<dbReference type="PATRIC" id="fig|42253.5.peg.1175"/>
<gene>
    <name evidence="9 10" type="primary">secE</name>
    <name evidence="10" type="ORF">NITMOv2_1194</name>
</gene>
<feature type="transmembrane region" description="Helical" evidence="9">
    <location>
        <begin position="37"/>
        <end position="60"/>
    </location>
</feature>
<dbReference type="Pfam" id="PF00584">
    <property type="entry name" value="SecE"/>
    <property type="match status" value="1"/>
</dbReference>
<comment type="function">
    <text evidence="9">Essential subunit of the Sec protein translocation channel SecYEG. Clamps together the 2 halves of SecY. May contact the channel plug during translocation.</text>
</comment>
<dbReference type="GO" id="GO:0008320">
    <property type="term" value="F:protein transmembrane transporter activity"/>
    <property type="evidence" value="ECO:0007669"/>
    <property type="project" value="UniProtKB-UniRule"/>
</dbReference>
<organism evidence="10 11">
    <name type="scientific">Nitrospira moscoviensis</name>
    <dbReference type="NCBI Taxonomy" id="42253"/>
    <lineage>
        <taxon>Bacteria</taxon>
        <taxon>Pseudomonadati</taxon>
        <taxon>Nitrospirota</taxon>
        <taxon>Nitrospiria</taxon>
        <taxon>Nitrospirales</taxon>
        <taxon>Nitrospiraceae</taxon>
        <taxon>Nitrospira</taxon>
    </lineage>
</organism>
<dbReference type="InterPro" id="IPR005807">
    <property type="entry name" value="SecE_bac"/>
</dbReference>
<dbReference type="HAMAP" id="MF_00422">
    <property type="entry name" value="SecE"/>
    <property type="match status" value="1"/>
</dbReference>
<keyword evidence="2 9" id="KW-0813">Transport</keyword>
<keyword evidence="11" id="KW-1185">Reference proteome</keyword>
<evidence type="ECO:0000256" key="4">
    <source>
        <dbReference type="ARBA" id="ARBA00022692"/>
    </source>
</evidence>
<evidence type="ECO:0000313" key="11">
    <source>
        <dbReference type="Proteomes" id="UP000069205"/>
    </source>
</evidence>
<dbReference type="EMBL" id="CP011801">
    <property type="protein sequence ID" value="ALA57622.1"/>
    <property type="molecule type" value="Genomic_DNA"/>
</dbReference>